<dbReference type="RefSeq" id="WP_311692590.1">
    <property type="nucleotide sequence ID" value="NZ_JAVRHL010000003.1"/>
</dbReference>
<feature type="signal peptide" evidence="1">
    <location>
        <begin position="1"/>
        <end position="24"/>
    </location>
</feature>
<sequence>MSLRKTLALTTAAVLAAGAVSAQAVDATATTDLNFRAGPGPDYEVLGVIGANDTVAINGCVEAANWCEVSYDGTTGWAYGEYLNVPVGSETVAISTQPETVTVETIEYQDTRAQSATAGATVGATIGALAGGPIGAVAGGAITGAALGAAADPGPQVLTYVSDNPVDPVLLDGEVVVGAGIPDVVDLYDVPESDFQYVYVNGQPVIVDGERRIVRIIR</sequence>
<dbReference type="Pfam" id="PF06823">
    <property type="entry name" value="DUF1236"/>
    <property type="match status" value="1"/>
</dbReference>
<feature type="domain" description="SH3b" evidence="2">
    <location>
        <begin position="32"/>
        <end position="83"/>
    </location>
</feature>
<evidence type="ECO:0000259" key="2">
    <source>
        <dbReference type="Pfam" id="PF08239"/>
    </source>
</evidence>
<dbReference type="InterPro" id="IPR003646">
    <property type="entry name" value="SH3-like_bac-type"/>
</dbReference>
<dbReference type="Proteomes" id="UP001265259">
    <property type="component" value="Unassembled WGS sequence"/>
</dbReference>
<name>A0ABU3DJ59_9RHOB</name>
<feature type="chain" id="PRO_5046315001" evidence="1">
    <location>
        <begin position="25"/>
        <end position="218"/>
    </location>
</feature>
<dbReference type="Pfam" id="PF08239">
    <property type="entry name" value="SH3_3"/>
    <property type="match status" value="1"/>
</dbReference>
<organism evidence="3 4">
    <name type="scientific">Tropicimonas omnivorans</name>
    <dbReference type="NCBI Taxonomy" id="3075590"/>
    <lineage>
        <taxon>Bacteria</taxon>
        <taxon>Pseudomonadati</taxon>
        <taxon>Pseudomonadota</taxon>
        <taxon>Alphaproteobacteria</taxon>
        <taxon>Rhodobacterales</taxon>
        <taxon>Roseobacteraceae</taxon>
        <taxon>Tropicimonas</taxon>
    </lineage>
</organism>
<dbReference type="InterPro" id="IPR009642">
    <property type="entry name" value="DUF1236"/>
</dbReference>
<keyword evidence="4" id="KW-1185">Reference proteome</keyword>
<evidence type="ECO:0000256" key="1">
    <source>
        <dbReference type="SAM" id="SignalP"/>
    </source>
</evidence>
<dbReference type="EMBL" id="JAVRHL010000003">
    <property type="protein sequence ID" value="MDT0683753.1"/>
    <property type="molecule type" value="Genomic_DNA"/>
</dbReference>
<comment type="caution">
    <text evidence="3">The sequence shown here is derived from an EMBL/GenBank/DDBJ whole genome shotgun (WGS) entry which is preliminary data.</text>
</comment>
<accession>A0ABU3DJ59</accession>
<keyword evidence="1" id="KW-0732">Signal</keyword>
<evidence type="ECO:0000313" key="4">
    <source>
        <dbReference type="Proteomes" id="UP001265259"/>
    </source>
</evidence>
<gene>
    <name evidence="3" type="ORF">RM543_13760</name>
</gene>
<proteinExistence type="predicted"/>
<dbReference type="Gene3D" id="2.30.30.40">
    <property type="entry name" value="SH3 Domains"/>
    <property type="match status" value="1"/>
</dbReference>
<reference evidence="3 4" key="1">
    <citation type="submission" date="2023-09" db="EMBL/GenBank/DDBJ databases">
        <authorList>
            <person name="Rey-Velasco X."/>
        </authorList>
    </citation>
    <scope>NUCLEOTIDE SEQUENCE [LARGE SCALE GENOMIC DNA]</scope>
    <source>
        <strain evidence="3 4">F158</strain>
    </source>
</reference>
<evidence type="ECO:0000313" key="3">
    <source>
        <dbReference type="EMBL" id="MDT0683753.1"/>
    </source>
</evidence>
<protein>
    <submittedName>
        <fullName evidence="3">DUF1236 domain-containing protein</fullName>
    </submittedName>
</protein>